<feature type="region of interest" description="Disordered" evidence="1">
    <location>
        <begin position="27"/>
        <end position="58"/>
    </location>
</feature>
<reference evidence="2" key="2">
    <citation type="submission" date="2018-08" db="EMBL/GenBank/DDBJ databases">
        <title>Oryza barthii genomic DNA, chromosome 11, BAC clone:OBARTa0062K08.</title>
        <authorList>
            <person name="Wu J."/>
            <person name="Kanamori H."/>
        </authorList>
    </citation>
    <scope>NUCLEOTIDE SEQUENCE</scope>
    <source>
        <strain evidence="2">W1588</strain>
    </source>
</reference>
<reference evidence="3" key="1">
    <citation type="submission" date="2018-08" db="EMBL/GenBank/DDBJ databases">
        <title>Oryza barthii genomic DNA, chromosome 11, BAC clone:OBARTa0018K22.</title>
        <authorList>
            <person name="Wu J."/>
            <person name="Kanamori H."/>
        </authorList>
    </citation>
    <scope>NUCLEOTIDE SEQUENCE</scope>
    <source>
        <strain evidence="3">W1588</strain>
    </source>
</reference>
<accession>A0A679B9Y6</accession>
<evidence type="ECO:0000313" key="2">
    <source>
        <dbReference type="EMBL" id="BBF89393.1"/>
    </source>
</evidence>
<evidence type="ECO:0000256" key="1">
    <source>
        <dbReference type="SAM" id="MobiDB-lite"/>
    </source>
</evidence>
<feature type="compositionally biased region" description="Basic and acidic residues" evidence="1">
    <location>
        <begin position="35"/>
        <end position="51"/>
    </location>
</feature>
<organism evidence="3">
    <name type="scientific">Oryza barthii</name>
    <dbReference type="NCBI Taxonomy" id="65489"/>
    <lineage>
        <taxon>Eukaryota</taxon>
        <taxon>Viridiplantae</taxon>
        <taxon>Streptophyta</taxon>
        <taxon>Embryophyta</taxon>
        <taxon>Tracheophyta</taxon>
        <taxon>Spermatophyta</taxon>
        <taxon>Magnoliopsida</taxon>
        <taxon>Liliopsida</taxon>
        <taxon>Poales</taxon>
        <taxon>Poaceae</taxon>
        <taxon>BOP clade</taxon>
        <taxon>Oryzoideae</taxon>
        <taxon>Oryzeae</taxon>
        <taxon>Oryzinae</taxon>
        <taxon>Oryza</taxon>
    </lineage>
</organism>
<dbReference type="EMBL" id="AP018857">
    <property type="protein sequence ID" value="BBF89397.1"/>
    <property type="molecule type" value="Genomic_DNA"/>
</dbReference>
<dbReference type="AlphaFoldDB" id="A0A679B9Y6"/>
<name>A0A679B9Y6_9ORYZ</name>
<evidence type="ECO:0000313" key="3">
    <source>
        <dbReference type="EMBL" id="BBF89397.1"/>
    </source>
</evidence>
<sequence>MFCSYAIAEQVPIVKIGRLPRRLIRGLPKQGQGLKEPEKHGKGDQDQDQDQHGNVYIV</sequence>
<gene>
    <name evidence="3" type="primary">OBARTa0018K22.2</name>
    <name evidence="2" type="synonym">OBARTa0062K08.21</name>
</gene>
<proteinExistence type="predicted"/>
<dbReference type="EMBL" id="AP018856">
    <property type="protein sequence ID" value="BBF89393.1"/>
    <property type="molecule type" value="Genomic_DNA"/>
</dbReference>
<protein>
    <submittedName>
        <fullName evidence="3">Uncharacterized protein</fullName>
    </submittedName>
</protein>